<evidence type="ECO:0000256" key="8">
    <source>
        <dbReference type="ARBA" id="ARBA00022692"/>
    </source>
</evidence>
<feature type="transmembrane region" description="Helical" evidence="11">
    <location>
        <begin position="39"/>
        <end position="57"/>
    </location>
</feature>
<dbReference type="Pfam" id="PF01040">
    <property type="entry name" value="UbiA"/>
    <property type="match status" value="1"/>
</dbReference>
<keyword evidence="6 11" id="KW-0808">Transferase</keyword>
<comment type="pathway">
    <text evidence="11">Cofactor biosynthesis; ubiquinone biosynthesis.</text>
</comment>
<dbReference type="GO" id="GO:0008412">
    <property type="term" value="F:4-hydroxybenzoate polyprenyltransferase activity"/>
    <property type="evidence" value="ECO:0007669"/>
    <property type="project" value="UniProtKB-UniRule"/>
</dbReference>
<organism evidence="12 13">
    <name type="scientific">Litorimonas cladophorae</name>
    <dbReference type="NCBI Taxonomy" id="1220491"/>
    <lineage>
        <taxon>Bacteria</taxon>
        <taxon>Pseudomonadati</taxon>
        <taxon>Pseudomonadota</taxon>
        <taxon>Alphaproteobacteria</taxon>
        <taxon>Maricaulales</taxon>
        <taxon>Robiginitomaculaceae</taxon>
    </lineage>
</organism>
<protein>
    <recommendedName>
        <fullName evidence="11">4-hydroxybenzoate octaprenyltransferase</fullName>
        <ecNumber evidence="11">2.5.1.39</ecNumber>
    </recommendedName>
    <alternativeName>
        <fullName evidence="11">4-HB polyprenyltransferase</fullName>
    </alternativeName>
</protein>
<dbReference type="EMBL" id="BMYV01000002">
    <property type="protein sequence ID" value="GGX71960.1"/>
    <property type="molecule type" value="Genomic_DNA"/>
</dbReference>
<feature type="transmembrane region" description="Helical" evidence="11">
    <location>
        <begin position="190"/>
        <end position="210"/>
    </location>
</feature>
<dbReference type="FunFam" id="1.10.357.140:FF:000008">
    <property type="entry name" value="4-hydroxybenzoate octaprenyltransferase"/>
    <property type="match status" value="1"/>
</dbReference>
<dbReference type="CDD" id="cd13959">
    <property type="entry name" value="PT_UbiA_COQ2"/>
    <property type="match status" value="1"/>
</dbReference>
<feature type="transmembrane region" description="Helical" evidence="11">
    <location>
        <begin position="231"/>
        <end position="250"/>
    </location>
</feature>
<keyword evidence="10 11" id="KW-0472">Membrane</keyword>
<sequence length="342" mass="38002">MSPVTEIEAVKDSAKSHWVNRAPLGIRPYLQLSRLDRPVGYWLLALPGWIGLAFAGLSHGLAWTDMIWAVLILIGAIAMRGAGCTYNDIVDQDLDKQVERTALRPLPAGTITSKQAWSWTFAQIGIGFLVWLCLPWLAKGIALLSLPLVAAYPFMKRITWFPQVWLGLTFNWAILVAYAAKTGTVSLPLFILYFGLMFWTVGYDTIYACQDIEDDAMVGIKSTARKFGGRVKLGVGVCYSLFITAAFFSIHHEGLNTLTGKYAEKYAGEEGMITIEPLWLVTMLAIPAVHLIWQALRLQHDNARLSLNLFKSNRGLGLILVLSILSPIVFNAWVMGILHTPH</sequence>
<keyword evidence="7 11" id="KW-0831">Ubiquinone biosynthesis</keyword>
<evidence type="ECO:0000313" key="12">
    <source>
        <dbReference type="EMBL" id="GGX71960.1"/>
    </source>
</evidence>
<feature type="transmembrane region" description="Helical" evidence="11">
    <location>
        <begin position="278"/>
        <end position="296"/>
    </location>
</feature>
<evidence type="ECO:0000256" key="7">
    <source>
        <dbReference type="ARBA" id="ARBA00022688"/>
    </source>
</evidence>
<evidence type="ECO:0000256" key="11">
    <source>
        <dbReference type="HAMAP-Rule" id="MF_01635"/>
    </source>
</evidence>
<dbReference type="EC" id="2.5.1.39" evidence="11"/>
<dbReference type="HAMAP" id="MF_01635">
    <property type="entry name" value="UbiA"/>
    <property type="match status" value="1"/>
</dbReference>
<dbReference type="Gene3D" id="1.20.120.1780">
    <property type="entry name" value="UbiA prenyltransferase"/>
    <property type="match status" value="1"/>
</dbReference>
<accession>A0A918KQA1</accession>
<comment type="cofactor">
    <cofactor evidence="1 11">
        <name>Mg(2+)</name>
        <dbReference type="ChEBI" id="CHEBI:18420"/>
    </cofactor>
</comment>
<gene>
    <name evidence="11 12" type="primary">ubiA</name>
    <name evidence="12" type="ORF">GCM10011309_22740</name>
</gene>
<evidence type="ECO:0000256" key="9">
    <source>
        <dbReference type="ARBA" id="ARBA00022989"/>
    </source>
</evidence>
<dbReference type="RefSeq" id="WP_189585904.1">
    <property type="nucleotide sequence ID" value="NZ_BMYV01000002.1"/>
</dbReference>
<comment type="function">
    <text evidence="11">Catalyzes the prenylation of para-hydroxybenzoate (PHB) with an all-trans polyprenyl group. Mediates the second step in the final reaction sequence of ubiquinone-8 (UQ-8) biosynthesis, which is the condensation of the polyisoprenoid side chain with PHB, generating the first membrane-bound Q intermediate 3-octaprenyl-4-hydroxybenzoate.</text>
</comment>
<feature type="transmembrane region" description="Helical" evidence="11">
    <location>
        <begin position="158"/>
        <end position="178"/>
    </location>
</feature>
<evidence type="ECO:0000256" key="4">
    <source>
        <dbReference type="ARBA" id="ARBA00022475"/>
    </source>
</evidence>
<evidence type="ECO:0000256" key="3">
    <source>
        <dbReference type="ARBA" id="ARBA00005985"/>
    </source>
</evidence>
<comment type="catalytic activity">
    <reaction evidence="11">
        <text>all-trans-octaprenyl diphosphate + 4-hydroxybenzoate = 4-hydroxy-3-(all-trans-octaprenyl)benzoate + diphosphate</text>
        <dbReference type="Rhea" id="RHEA:27782"/>
        <dbReference type="ChEBI" id="CHEBI:1617"/>
        <dbReference type="ChEBI" id="CHEBI:17879"/>
        <dbReference type="ChEBI" id="CHEBI:33019"/>
        <dbReference type="ChEBI" id="CHEBI:57711"/>
        <dbReference type="EC" id="2.5.1.39"/>
    </reaction>
</comment>
<dbReference type="PROSITE" id="PS00943">
    <property type="entry name" value="UBIA"/>
    <property type="match status" value="1"/>
</dbReference>
<dbReference type="GO" id="GO:0006744">
    <property type="term" value="P:ubiquinone biosynthetic process"/>
    <property type="evidence" value="ECO:0007669"/>
    <property type="project" value="UniProtKB-UniRule"/>
</dbReference>
<comment type="similarity">
    <text evidence="3 11">Belongs to the UbiA prenyltransferase family.</text>
</comment>
<keyword evidence="9 11" id="KW-1133">Transmembrane helix</keyword>
<dbReference type="AlphaFoldDB" id="A0A918KQA1"/>
<evidence type="ECO:0000256" key="6">
    <source>
        <dbReference type="ARBA" id="ARBA00022679"/>
    </source>
</evidence>
<dbReference type="Proteomes" id="UP000600865">
    <property type="component" value="Unassembled WGS sequence"/>
</dbReference>
<evidence type="ECO:0000256" key="2">
    <source>
        <dbReference type="ARBA" id="ARBA00004141"/>
    </source>
</evidence>
<reference evidence="12 13" key="1">
    <citation type="journal article" date="2014" name="Int. J. Syst. Evol. Microbiol.">
        <title>Complete genome sequence of Corynebacterium casei LMG S-19264T (=DSM 44701T), isolated from a smear-ripened cheese.</title>
        <authorList>
            <consortium name="US DOE Joint Genome Institute (JGI-PGF)"/>
            <person name="Walter F."/>
            <person name="Albersmeier A."/>
            <person name="Kalinowski J."/>
            <person name="Ruckert C."/>
        </authorList>
    </citation>
    <scope>NUCLEOTIDE SEQUENCE [LARGE SCALE GENOMIC DNA]</scope>
    <source>
        <strain evidence="12 13">KCTC 23968</strain>
    </source>
</reference>
<dbReference type="InterPro" id="IPR030470">
    <property type="entry name" value="UbiA_prenylTrfase_CS"/>
</dbReference>
<keyword evidence="11" id="KW-0460">Magnesium</keyword>
<feature type="transmembrane region" description="Helical" evidence="11">
    <location>
        <begin position="116"/>
        <end position="137"/>
    </location>
</feature>
<comment type="subcellular location">
    <subcellularLocation>
        <location evidence="11">Cell inner membrane</location>
        <topology evidence="11">Multi-pass membrane protein</topology>
    </subcellularLocation>
    <subcellularLocation>
        <location evidence="2">Membrane</location>
        <topology evidence="2">Multi-pass membrane protein</topology>
    </subcellularLocation>
</comment>
<keyword evidence="5 11" id="KW-0997">Cell inner membrane</keyword>
<evidence type="ECO:0000256" key="10">
    <source>
        <dbReference type="ARBA" id="ARBA00023136"/>
    </source>
</evidence>
<dbReference type="PANTHER" id="PTHR11048">
    <property type="entry name" value="PRENYLTRANSFERASES"/>
    <property type="match status" value="1"/>
</dbReference>
<dbReference type="InterPro" id="IPR000537">
    <property type="entry name" value="UbiA_prenyltransferase"/>
</dbReference>
<comment type="caution">
    <text evidence="12">The sequence shown here is derived from an EMBL/GenBank/DDBJ whole genome shotgun (WGS) entry which is preliminary data.</text>
</comment>
<dbReference type="PANTHER" id="PTHR11048:SF28">
    <property type="entry name" value="4-HYDROXYBENZOATE POLYPRENYLTRANSFERASE, MITOCHONDRIAL"/>
    <property type="match status" value="1"/>
</dbReference>
<evidence type="ECO:0000313" key="13">
    <source>
        <dbReference type="Proteomes" id="UP000600865"/>
    </source>
</evidence>
<dbReference type="InterPro" id="IPR044878">
    <property type="entry name" value="UbiA_sf"/>
</dbReference>
<evidence type="ECO:0000256" key="1">
    <source>
        <dbReference type="ARBA" id="ARBA00001946"/>
    </source>
</evidence>
<feature type="transmembrane region" description="Helical" evidence="11">
    <location>
        <begin position="316"/>
        <end position="338"/>
    </location>
</feature>
<keyword evidence="13" id="KW-1185">Reference proteome</keyword>
<keyword evidence="4 11" id="KW-1003">Cell membrane</keyword>
<dbReference type="Gene3D" id="1.10.357.140">
    <property type="entry name" value="UbiA prenyltransferase"/>
    <property type="match status" value="1"/>
</dbReference>
<name>A0A918KQA1_9PROT</name>
<proteinExistence type="inferred from homology"/>
<dbReference type="InterPro" id="IPR006370">
    <property type="entry name" value="HB_polyprenyltransferase-like"/>
</dbReference>
<feature type="transmembrane region" description="Helical" evidence="11">
    <location>
        <begin position="66"/>
        <end position="83"/>
    </location>
</feature>
<dbReference type="InterPro" id="IPR039653">
    <property type="entry name" value="Prenyltransferase"/>
</dbReference>
<dbReference type="GO" id="GO:0005886">
    <property type="term" value="C:plasma membrane"/>
    <property type="evidence" value="ECO:0007669"/>
    <property type="project" value="UniProtKB-SubCell"/>
</dbReference>
<evidence type="ECO:0000256" key="5">
    <source>
        <dbReference type="ARBA" id="ARBA00022519"/>
    </source>
</evidence>
<keyword evidence="8 11" id="KW-0812">Transmembrane</keyword>